<sequence length="156" mass="16585">MTNTAENAPDLDSDGLSATPEGDGPEADVQSAGGDDTQTQAPRQNREARYRVERNEARAERDALAQRVERLLTREAERLAAKNLANPADLLTLGGVTVQDLLDEDGDVDPEKVDAVIAEILGTRPGLAKNSPAFDPTQGLSGGGHKPQASWDALMK</sequence>
<dbReference type="EMBL" id="UEGS01000002">
    <property type="protein sequence ID" value="SSA20675.1"/>
    <property type="molecule type" value="Genomic_DNA"/>
</dbReference>
<proteinExistence type="predicted"/>
<feature type="region of interest" description="Disordered" evidence="1">
    <location>
        <begin position="1"/>
        <end position="61"/>
    </location>
</feature>
<reference evidence="2 3" key="1">
    <citation type="submission" date="2018-05" db="EMBL/GenBank/DDBJ databases">
        <authorList>
            <consortium name="IHU Genomes"/>
        </authorList>
    </citation>
    <scope>NUCLEOTIDE SEQUENCE [LARGE SCALE GENOMIC DNA]</scope>
    <source>
        <strain evidence="2 3">P7335</strain>
    </source>
</reference>
<dbReference type="AlphaFoldDB" id="A0A375Z5L1"/>
<accession>A0A375Z5L1</accession>
<organism evidence="2 3">
    <name type="scientific">Mycolicibacterium parafortuitum</name>
    <name type="common">Mycobacterium parafortuitum</name>
    <dbReference type="NCBI Taxonomy" id="39692"/>
    <lineage>
        <taxon>Bacteria</taxon>
        <taxon>Bacillati</taxon>
        <taxon>Actinomycetota</taxon>
        <taxon>Actinomycetes</taxon>
        <taxon>Mycobacteriales</taxon>
        <taxon>Mycobacteriaceae</taxon>
        <taxon>Mycolicibacterium</taxon>
    </lineage>
</organism>
<feature type="compositionally biased region" description="Basic and acidic residues" evidence="1">
    <location>
        <begin position="44"/>
        <end position="61"/>
    </location>
</feature>
<feature type="region of interest" description="Disordered" evidence="1">
    <location>
        <begin position="126"/>
        <end position="156"/>
    </location>
</feature>
<evidence type="ECO:0000313" key="3">
    <source>
        <dbReference type="Proteomes" id="UP000252008"/>
    </source>
</evidence>
<keyword evidence="3" id="KW-1185">Reference proteome</keyword>
<evidence type="ECO:0000256" key="1">
    <source>
        <dbReference type="SAM" id="MobiDB-lite"/>
    </source>
</evidence>
<dbReference type="Proteomes" id="UP000252008">
    <property type="component" value="Unassembled WGS sequence"/>
</dbReference>
<evidence type="ECO:0000313" key="2">
    <source>
        <dbReference type="EMBL" id="SSA20675.1"/>
    </source>
</evidence>
<dbReference type="RefSeq" id="WP_133057207.1">
    <property type="nucleotide sequence ID" value="NZ_MVID01000002.1"/>
</dbReference>
<evidence type="ECO:0008006" key="4">
    <source>
        <dbReference type="Google" id="ProtNLM"/>
    </source>
</evidence>
<name>A0A375Z5L1_MYCPF</name>
<gene>
    <name evidence="2" type="ORF">MPP7335_05829</name>
</gene>
<protein>
    <recommendedName>
        <fullName evidence="4">Scaffolding protein</fullName>
    </recommendedName>
</protein>